<keyword evidence="9" id="KW-1185">Reference proteome</keyword>
<dbReference type="NCBIfam" id="TIGR04085">
    <property type="entry name" value="rSAM_more_4Fe4S"/>
    <property type="match status" value="1"/>
</dbReference>
<proteinExistence type="predicted"/>
<dbReference type="PANTHER" id="PTHR11228">
    <property type="entry name" value="RADICAL SAM DOMAIN PROTEIN"/>
    <property type="match status" value="1"/>
</dbReference>
<dbReference type="InterPro" id="IPR013580">
    <property type="entry name" value="LI-POR_suB-like_C"/>
</dbReference>
<dbReference type="SFLD" id="SFLDS00029">
    <property type="entry name" value="Radical_SAM"/>
    <property type="match status" value="1"/>
</dbReference>
<comment type="caution">
    <text evidence="8">The sequence shown here is derived from an EMBL/GenBank/DDBJ whole genome shotgun (WGS) entry which is preliminary data.</text>
</comment>
<evidence type="ECO:0000256" key="2">
    <source>
        <dbReference type="ARBA" id="ARBA00022485"/>
    </source>
</evidence>
<comment type="cofactor">
    <cofactor evidence="1">
        <name>[4Fe-4S] cluster</name>
        <dbReference type="ChEBI" id="CHEBI:49883"/>
    </cofactor>
</comment>
<sequence>MGNVMKYQPYIVSWNITKRCNLSCGHCYIDAGTPEAPELDTHQCKALIGSLAAINKSMMLIVTGGEPMIRPDIYELIGHAAAVGFITVLGTNGTLVTSDNVKKLKDAGLRGAGISIDSSIPDAHDSFRGISGSWSKALEALRLLKESDIETQLDVTVMDNNCADIEKFVALGVELGAKAVNFFFLVCTGRAMKTFISTENYDSALRKIVELSQSERRLMVRARCAPHIYRFMHEDGAHIPSGTRGCLAGRSYMRIDSYGNVTACPYMPDVLGNVKSESIADIWENSDKLGAMRDGKYGGRCGRCEYTEVCGGCRARALAEKDDFMDEDPLCTYEPKQGVETLKVDTDDLKSEMQWDDAARQRIKAVPAFVRKMVIKAIEKAAKEKGATLITTELLDEVKKRSPSHKR</sequence>
<protein>
    <submittedName>
        <fullName evidence="8">Heme d1 biosynthesis radical SAM protein NirJ2</fullName>
    </submittedName>
</protein>
<dbReference type="SFLD" id="SFLDG01067">
    <property type="entry name" value="SPASM/twitch_domain_containing"/>
    <property type="match status" value="1"/>
</dbReference>
<evidence type="ECO:0000259" key="7">
    <source>
        <dbReference type="PROSITE" id="PS51918"/>
    </source>
</evidence>
<dbReference type="InterPro" id="IPR017200">
    <property type="entry name" value="PqqE-like"/>
</dbReference>
<dbReference type="Pfam" id="PF13186">
    <property type="entry name" value="SPASM"/>
    <property type="match status" value="1"/>
</dbReference>
<evidence type="ECO:0000256" key="5">
    <source>
        <dbReference type="ARBA" id="ARBA00023004"/>
    </source>
</evidence>
<keyword evidence="2" id="KW-0004">4Fe-4S</keyword>
<dbReference type="SFLD" id="SFLDG01386">
    <property type="entry name" value="main_SPASM_domain-containing"/>
    <property type="match status" value="1"/>
</dbReference>
<dbReference type="InterPro" id="IPR023885">
    <property type="entry name" value="4Fe4S-binding_SPASM_dom"/>
</dbReference>
<evidence type="ECO:0000256" key="4">
    <source>
        <dbReference type="ARBA" id="ARBA00022723"/>
    </source>
</evidence>
<organism evidence="8 9">
    <name type="scientific">Candidatus Magnetominusculus xianensis</name>
    <dbReference type="NCBI Taxonomy" id="1748249"/>
    <lineage>
        <taxon>Bacteria</taxon>
        <taxon>Pseudomonadati</taxon>
        <taxon>Nitrospirota</taxon>
        <taxon>Nitrospiria</taxon>
        <taxon>Nitrospirales</taxon>
        <taxon>Nitrospiraceae</taxon>
        <taxon>Candidatus Magnetominusculus</taxon>
    </lineage>
</organism>
<dbReference type="InterPro" id="IPR007197">
    <property type="entry name" value="rSAM"/>
</dbReference>
<evidence type="ECO:0000256" key="3">
    <source>
        <dbReference type="ARBA" id="ARBA00022691"/>
    </source>
</evidence>
<keyword evidence="4" id="KW-0479">Metal-binding</keyword>
<feature type="domain" description="Radical SAM core" evidence="7">
    <location>
        <begin position="6"/>
        <end position="218"/>
    </location>
</feature>
<evidence type="ECO:0000256" key="6">
    <source>
        <dbReference type="ARBA" id="ARBA00023014"/>
    </source>
</evidence>
<dbReference type="PIRSF" id="PIRSF037420">
    <property type="entry name" value="PQQ_syn_pqqE"/>
    <property type="match status" value="1"/>
</dbReference>
<dbReference type="PANTHER" id="PTHR11228:SF7">
    <property type="entry name" value="PQQA PEPTIDE CYCLASE"/>
    <property type="match status" value="1"/>
</dbReference>
<evidence type="ECO:0000313" key="8">
    <source>
        <dbReference type="EMBL" id="KWT76815.1"/>
    </source>
</evidence>
<dbReference type="InterPro" id="IPR013785">
    <property type="entry name" value="Aldolase_TIM"/>
</dbReference>
<evidence type="ECO:0000256" key="1">
    <source>
        <dbReference type="ARBA" id="ARBA00001966"/>
    </source>
</evidence>
<dbReference type="Pfam" id="PF04055">
    <property type="entry name" value="Radical_SAM"/>
    <property type="match status" value="1"/>
</dbReference>
<dbReference type="Proteomes" id="UP000060487">
    <property type="component" value="Unassembled WGS sequence"/>
</dbReference>
<dbReference type="CDD" id="cd01335">
    <property type="entry name" value="Radical_SAM"/>
    <property type="match status" value="1"/>
</dbReference>
<dbReference type="CDD" id="cd21123">
    <property type="entry name" value="SPASM_MftC-like"/>
    <property type="match status" value="1"/>
</dbReference>
<keyword evidence="6" id="KW-0411">Iron-sulfur</keyword>
<dbReference type="Pfam" id="PF08369">
    <property type="entry name" value="PCP_red"/>
    <property type="match status" value="1"/>
</dbReference>
<dbReference type="EMBL" id="LNQR01000124">
    <property type="protein sequence ID" value="KWT76815.1"/>
    <property type="molecule type" value="Genomic_DNA"/>
</dbReference>
<reference evidence="8 9" key="1">
    <citation type="submission" date="2015-11" db="EMBL/GenBank/DDBJ databases">
        <authorList>
            <person name="Lin W."/>
        </authorList>
    </citation>
    <scope>NUCLEOTIDE SEQUENCE [LARGE SCALE GENOMIC DNA]</scope>
    <source>
        <strain evidence="8 9">HCH-1</strain>
    </source>
</reference>
<dbReference type="PROSITE" id="PS51918">
    <property type="entry name" value="RADICAL_SAM"/>
    <property type="match status" value="1"/>
</dbReference>
<name>A0ABR5SBA9_9BACT</name>
<dbReference type="SUPFAM" id="SSF102114">
    <property type="entry name" value="Radical SAM enzymes"/>
    <property type="match status" value="1"/>
</dbReference>
<accession>A0ABR5SBA9</accession>
<keyword evidence="3" id="KW-0949">S-adenosyl-L-methionine</keyword>
<dbReference type="Gene3D" id="3.20.20.70">
    <property type="entry name" value="Aldolase class I"/>
    <property type="match status" value="1"/>
</dbReference>
<dbReference type="InterPro" id="IPR050377">
    <property type="entry name" value="Radical_SAM_PqqE_MftC-like"/>
</dbReference>
<gene>
    <name evidence="8" type="ORF">ASN18_3081</name>
</gene>
<dbReference type="InterPro" id="IPR042298">
    <property type="entry name" value="P-CP_red_C"/>
</dbReference>
<dbReference type="Gene3D" id="1.10.8.550">
    <property type="entry name" value="Proto-chlorophyllide reductase 57 kD subunit B"/>
    <property type="match status" value="1"/>
</dbReference>
<keyword evidence="5" id="KW-0408">Iron</keyword>
<dbReference type="InterPro" id="IPR058240">
    <property type="entry name" value="rSAM_sf"/>
</dbReference>
<evidence type="ECO:0000313" key="9">
    <source>
        <dbReference type="Proteomes" id="UP000060487"/>
    </source>
</evidence>